<dbReference type="Gene3D" id="3.40.50.2300">
    <property type="match status" value="1"/>
</dbReference>
<keyword evidence="1" id="KW-0597">Phosphoprotein</keyword>
<dbReference type="SMART" id="SM00448">
    <property type="entry name" value="REC"/>
    <property type="match status" value="1"/>
</dbReference>
<dbReference type="InterPro" id="IPR011006">
    <property type="entry name" value="CheY-like_superfamily"/>
</dbReference>
<dbReference type="PROSITE" id="PS50110">
    <property type="entry name" value="RESPONSE_REGULATORY"/>
    <property type="match status" value="1"/>
</dbReference>
<reference evidence="4" key="1">
    <citation type="submission" date="2016-12" db="EMBL/GenBank/DDBJ databases">
        <authorList>
            <person name="Varghese N."/>
            <person name="Submissions S."/>
        </authorList>
    </citation>
    <scope>NUCLEOTIDE SEQUENCE [LARGE SCALE GENOMIC DNA]</scope>
    <source>
        <strain evidence="4">DSM 25035</strain>
    </source>
</reference>
<dbReference type="SUPFAM" id="SSF52172">
    <property type="entry name" value="CheY-like"/>
    <property type="match status" value="1"/>
</dbReference>
<protein>
    <submittedName>
        <fullName evidence="3">Response regulator receiver domain-containing protein</fullName>
    </submittedName>
</protein>
<feature type="modified residue" description="4-aspartylphosphate" evidence="1">
    <location>
        <position position="53"/>
    </location>
</feature>
<dbReference type="EMBL" id="FRXN01000003">
    <property type="protein sequence ID" value="SHO63229.1"/>
    <property type="molecule type" value="Genomic_DNA"/>
</dbReference>
<dbReference type="InterPro" id="IPR052048">
    <property type="entry name" value="ST_Response_Regulator"/>
</dbReference>
<dbReference type="RefSeq" id="WP_073572231.1">
    <property type="nucleotide sequence ID" value="NZ_FRXN01000003.1"/>
</dbReference>
<evidence type="ECO:0000259" key="2">
    <source>
        <dbReference type="PROSITE" id="PS50110"/>
    </source>
</evidence>
<keyword evidence="4" id="KW-1185">Reference proteome</keyword>
<organism evidence="3 4">
    <name type="scientific">Algoriphagus zhangzhouensis</name>
    <dbReference type="NCBI Taxonomy" id="1073327"/>
    <lineage>
        <taxon>Bacteria</taxon>
        <taxon>Pseudomonadati</taxon>
        <taxon>Bacteroidota</taxon>
        <taxon>Cytophagia</taxon>
        <taxon>Cytophagales</taxon>
        <taxon>Cyclobacteriaceae</taxon>
        <taxon>Algoriphagus</taxon>
    </lineage>
</organism>
<gene>
    <name evidence="3" type="ORF">SAMN04488108_2612</name>
</gene>
<name>A0A1M7ZEJ5_9BACT</name>
<dbReference type="InterPro" id="IPR001789">
    <property type="entry name" value="Sig_transdc_resp-reg_receiver"/>
</dbReference>
<dbReference type="GO" id="GO:0000160">
    <property type="term" value="P:phosphorelay signal transduction system"/>
    <property type="evidence" value="ECO:0007669"/>
    <property type="project" value="InterPro"/>
</dbReference>
<feature type="domain" description="Response regulatory" evidence="2">
    <location>
        <begin position="2"/>
        <end position="118"/>
    </location>
</feature>
<evidence type="ECO:0000256" key="1">
    <source>
        <dbReference type="PROSITE-ProRule" id="PRU00169"/>
    </source>
</evidence>
<sequence length="121" mass="13617">MTIVYLDDDKIQHLLMKKLIKLNLPGSTSEFFENAEELNNWLQGNSASLILSDLNLEGGSGWDFVEEFISNSEAPIVFITGHVSSDDLKKSSQYSRVKGVLEKPLSKENWELILELVSSEN</sequence>
<proteinExistence type="predicted"/>
<dbReference type="PANTHER" id="PTHR43228:SF1">
    <property type="entry name" value="TWO-COMPONENT RESPONSE REGULATOR ARR22"/>
    <property type="match status" value="1"/>
</dbReference>
<dbReference type="OrthoDB" id="1524091at2"/>
<dbReference type="CDD" id="cd00156">
    <property type="entry name" value="REC"/>
    <property type="match status" value="1"/>
</dbReference>
<dbReference type="Proteomes" id="UP000184609">
    <property type="component" value="Unassembled WGS sequence"/>
</dbReference>
<dbReference type="Pfam" id="PF00072">
    <property type="entry name" value="Response_reg"/>
    <property type="match status" value="1"/>
</dbReference>
<dbReference type="PANTHER" id="PTHR43228">
    <property type="entry name" value="TWO-COMPONENT RESPONSE REGULATOR"/>
    <property type="match status" value="1"/>
</dbReference>
<accession>A0A1M7ZEJ5</accession>
<evidence type="ECO:0000313" key="3">
    <source>
        <dbReference type="EMBL" id="SHO63229.1"/>
    </source>
</evidence>
<dbReference type="STRING" id="1073327.SAMN04488108_2612"/>
<evidence type="ECO:0000313" key="4">
    <source>
        <dbReference type="Proteomes" id="UP000184609"/>
    </source>
</evidence>
<dbReference type="AlphaFoldDB" id="A0A1M7ZEJ5"/>